<comment type="similarity">
    <text evidence="3 13">Belongs to the myo-inositol oxygenase family.</text>
</comment>
<comment type="catalytic activity">
    <reaction evidence="11 13">
        <text>myo-inositol + O2 = D-glucuronate + H2O + H(+)</text>
        <dbReference type="Rhea" id="RHEA:23696"/>
        <dbReference type="ChEBI" id="CHEBI:15377"/>
        <dbReference type="ChEBI" id="CHEBI:15378"/>
        <dbReference type="ChEBI" id="CHEBI:15379"/>
        <dbReference type="ChEBI" id="CHEBI:17268"/>
        <dbReference type="ChEBI" id="CHEBI:58720"/>
        <dbReference type="EC" id="1.13.99.1"/>
    </reaction>
</comment>
<feature type="binding site" evidence="12">
    <location>
        <position position="200"/>
    </location>
    <ligand>
        <name>Fe cation</name>
        <dbReference type="ChEBI" id="CHEBI:24875"/>
        <label>1</label>
    </ligand>
</feature>
<dbReference type="UniPathway" id="UPA00111">
    <property type="reaction ID" value="UER00527"/>
</dbReference>
<evidence type="ECO:0000256" key="7">
    <source>
        <dbReference type="ARBA" id="ARBA00022723"/>
    </source>
</evidence>
<feature type="binding site" evidence="12">
    <location>
        <position position="201"/>
    </location>
    <ligand>
        <name>Fe cation</name>
        <dbReference type="ChEBI" id="CHEBI:24875"/>
        <label>1</label>
    </ligand>
</feature>
<feature type="compositionally biased region" description="Basic and acidic residues" evidence="14">
    <location>
        <begin position="9"/>
        <end position="23"/>
    </location>
</feature>
<dbReference type="EMBL" id="HBNS01060065">
    <property type="protein sequence ID" value="CAE4666679.1"/>
    <property type="molecule type" value="Transcribed_RNA"/>
</dbReference>
<proteinExistence type="inferred from homology"/>
<dbReference type="InterPro" id="IPR007828">
    <property type="entry name" value="Inositol_oxygenase"/>
</dbReference>
<evidence type="ECO:0000256" key="9">
    <source>
        <dbReference type="ARBA" id="ARBA00023004"/>
    </source>
</evidence>
<feature type="region of interest" description="Disordered" evidence="14">
    <location>
        <begin position="1"/>
        <end position="23"/>
    </location>
</feature>
<evidence type="ECO:0000313" key="15">
    <source>
        <dbReference type="EMBL" id="CAE4666676.1"/>
    </source>
</evidence>
<name>A0A6V2Q3Z4_9STRA</name>
<dbReference type="GO" id="GO:0005737">
    <property type="term" value="C:cytoplasm"/>
    <property type="evidence" value="ECO:0007669"/>
    <property type="project" value="UniProtKB-SubCell"/>
</dbReference>
<keyword evidence="6 13" id="KW-0963">Cytoplasm</keyword>
<evidence type="ECO:0000256" key="13">
    <source>
        <dbReference type="RuleBase" id="RU367039"/>
    </source>
</evidence>
<evidence type="ECO:0000256" key="8">
    <source>
        <dbReference type="ARBA" id="ARBA00023002"/>
    </source>
</evidence>
<keyword evidence="8 13" id="KW-0560">Oxidoreductase</keyword>
<evidence type="ECO:0000256" key="10">
    <source>
        <dbReference type="ARBA" id="ARBA00029668"/>
    </source>
</evidence>
<organism evidence="16">
    <name type="scientific">Ditylum brightwellii</name>
    <dbReference type="NCBI Taxonomy" id="49249"/>
    <lineage>
        <taxon>Eukaryota</taxon>
        <taxon>Sar</taxon>
        <taxon>Stramenopiles</taxon>
        <taxon>Ochrophyta</taxon>
        <taxon>Bacillariophyta</taxon>
        <taxon>Mediophyceae</taxon>
        <taxon>Lithodesmiophycidae</taxon>
        <taxon>Lithodesmiales</taxon>
        <taxon>Lithodesmiaceae</taxon>
        <taxon>Ditylum</taxon>
    </lineage>
</organism>
<dbReference type="EMBL" id="HBNS01060064">
    <property type="protein sequence ID" value="CAE4666676.1"/>
    <property type="molecule type" value="Transcribed_RNA"/>
</dbReference>
<dbReference type="Pfam" id="PF05153">
    <property type="entry name" value="MIOX"/>
    <property type="match status" value="1"/>
</dbReference>
<evidence type="ECO:0000256" key="14">
    <source>
        <dbReference type="SAM" id="MobiDB-lite"/>
    </source>
</evidence>
<sequence length="393" mass="45224">MSDSDYDSEDSHSESYDSKKRMNDTEGWCQFKLCRMSDSDYDSEDSSASNDTIVPAPVAQRKELWMLLTKHGTYLTADPTTHALSSTKIPSFWQANKSNLTLVCTRDTPPRRMHYRQKWLTQTVEYVRTMRETYLSFQLGCMGLRTALDTIATSIPCRPFCLVEDEEQECPSLRSLCYRTAEEARRSGQPDWVQLVALLHDMGRVVAWLDARASAATTTKTEPTSYSCSAEDGLDWTIASRSRIVGCAAPNQATFSEFRHLNSDESDARYSTLEGMYHPHIGLDHTWLNWTGPEYMYHMLQRNGCTIPEEGMSMLRYFSLGDWHEHDEYATLTNEDDEDVKYFVSDFDRMRRRAWKKCGERTGDLSDKECEALWEGYYAAIADKYNCGGDLKW</sequence>
<dbReference type="GO" id="GO:0005506">
    <property type="term" value="F:iron ion binding"/>
    <property type="evidence" value="ECO:0007669"/>
    <property type="project" value="InterPro"/>
</dbReference>
<dbReference type="GO" id="GO:0019310">
    <property type="term" value="P:inositol catabolic process"/>
    <property type="evidence" value="ECO:0007669"/>
    <property type="project" value="UniProtKB-UniRule"/>
</dbReference>
<comment type="pathway">
    <text evidence="2 13">Polyol metabolism; myo-inositol degradation into D-glucuronate; D-glucuronate from myo-inositol: step 1/1.</text>
</comment>
<comment type="cofactor">
    <cofactor evidence="12 13">
        <name>Fe cation</name>
        <dbReference type="ChEBI" id="CHEBI:24875"/>
    </cofactor>
    <text evidence="12 13">Binds 2 iron ions per subunit.</text>
</comment>
<evidence type="ECO:0000256" key="5">
    <source>
        <dbReference type="ARBA" id="ARBA00019269"/>
    </source>
</evidence>
<protein>
    <recommendedName>
        <fullName evidence="5 13">Inositol oxygenase</fullName>
        <ecNumber evidence="4 13">1.13.99.1</ecNumber>
    </recommendedName>
    <alternativeName>
        <fullName evidence="10 13">Myo-inositol oxygenase</fullName>
    </alternativeName>
</protein>
<dbReference type="PANTHER" id="PTHR12588:SF0">
    <property type="entry name" value="INOSITOL OXYGENASE"/>
    <property type="match status" value="1"/>
</dbReference>
<reference evidence="16" key="1">
    <citation type="submission" date="2021-01" db="EMBL/GenBank/DDBJ databases">
        <authorList>
            <person name="Corre E."/>
            <person name="Pelletier E."/>
            <person name="Niang G."/>
            <person name="Scheremetjew M."/>
            <person name="Finn R."/>
            <person name="Kale V."/>
            <person name="Holt S."/>
            <person name="Cochrane G."/>
            <person name="Meng A."/>
            <person name="Brown T."/>
            <person name="Cohen L."/>
        </authorList>
    </citation>
    <scope>NUCLEOTIDE SEQUENCE</scope>
    <source>
        <strain evidence="16">GSO104</strain>
    </source>
</reference>
<dbReference type="AlphaFoldDB" id="A0A6V2Q3Z4"/>
<evidence type="ECO:0000256" key="12">
    <source>
        <dbReference type="PIRSR" id="PIRSR607828-2"/>
    </source>
</evidence>
<dbReference type="PANTHER" id="PTHR12588">
    <property type="entry name" value="MYOINOSITOL OXYGENASE"/>
    <property type="match status" value="1"/>
</dbReference>
<comment type="subcellular location">
    <subcellularLocation>
        <location evidence="1 13">Cytoplasm</location>
    </subcellularLocation>
</comment>
<evidence type="ECO:0000256" key="11">
    <source>
        <dbReference type="ARBA" id="ARBA00048271"/>
    </source>
</evidence>
<accession>A0A6V2Q3Z4</accession>
<keyword evidence="7 12" id="KW-0479">Metal-binding</keyword>
<keyword evidence="9 12" id="KW-0408">Iron</keyword>
<dbReference type="SUPFAM" id="SSF109604">
    <property type="entry name" value="HD-domain/PDEase-like"/>
    <property type="match status" value="1"/>
</dbReference>
<dbReference type="EC" id="1.13.99.1" evidence="4 13"/>
<evidence type="ECO:0000313" key="16">
    <source>
        <dbReference type="EMBL" id="CAE4666679.1"/>
    </source>
</evidence>
<evidence type="ECO:0000256" key="2">
    <source>
        <dbReference type="ARBA" id="ARBA00005167"/>
    </source>
</evidence>
<evidence type="ECO:0000256" key="4">
    <source>
        <dbReference type="ARBA" id="ARBA00011919"/>
    </source>
</evidence>
<dbReference type="GO" id="GO:0050113">
    <property type="term" value="F:inositol oxygenase activity"/>
    <property type="evidence" value="ECO:0007669"/>
    <property type="project" value="UniProtKB-UniRule"/>
</dbReference>
<evidence type="ECO:0000256" key="3">
    <source>
        <dbReference type="ARBA" id="ARBA00005286"/>
    </source>
</evidence>
<evidence type="ECO:0000256" key="6">
    <source>
        <dbReference type="ARBA" id="ARBA00022490"/>
    </source>
</evidence>
<evidence type="ECO:0000256" key="1">
    <source>
        <dbReference type="ARBA" id="ARBA00004496"/>
    </source>
</evidence>
<gene>
    <name evidence="15" type="ORF">DBRI00130_LOCUS43221</name>
    <name evidence="16" type="ORF">DBRI00130_LOCUS43222</name>
</gene>